<dbReference type="RefSeq" id="WP_318649488.1">
    <property type="nucleotide sequence ID" value="NZ_CP137852.1"/>
</dbReference>
<dbReference type="EMBL" id="CP137852">
    <property type="protein sequence ID" value="WPB85517.1"/>
    <property type="molecule type" value="Genomic_DNA"/>
</dbReference>
<dbReference type="InterPro" id="IPR043137">
    <property type="entry name" value="GGT_ssub_C"/>
</dbReference>
<evidence type="ECO:0000256" key="2">
    <source>
        <dbReference type="ARBA" id="ARBA00022679"/>
    </source>
</evidence>
<keyword evidence="3" id="KW-0378">Hydrolase</keyword>
<dbReference type="Gene3D" id="3.60.20.40">
    <property type="match status" value="1"/>
</dbReference>
<evidence type="ECO:0000313" key="6">
    <source>
        <dbReference type="EMBL" id="WPB85517.1"/>
    </source>
</evidence>
<feature type="signal peptide" evidence="5">
    <location>
        <begin position="1"/>
        <end position="18"/>
    </location>
</feature>
<keyword evidence="2" id="KW-0808">Transferase</keyword>
<evidence type="ECO:0000256" key="4">
    <source>
        <dbReference type="ARBA" id="ARBA00023145"/>
    </source>
</evidence>
<evidence type="ECO:0000256" key="1">
    <source>
        <dbReference type="ARBA" id="ARBA00009381"/>
    </source>
</evidence>
<dbReference type="PANTHER" id="PTHR43199:SF1">
    <property type="entry name" value="GLUTATHIONE HYDROLASE PROENZYME"/>
    <property type="match status" value="1"/>
</dbReference>
<dbReference type="Gene3D" id="1.10.246.130">
    <property type="match status" value="1"/>
</dbReference>
<comment type="similarity">
    <text evidence="1">Belongs to the gamma-glutamyltransferase family.</text>
</comment>
<keyword evidence="4" id="KW-0865">Zymogen</keyword>
<name>A0ABZ0PIS1_9PROT</name>
<proteinExistence type="inferred from homology"/>
<feature type="chain" id="PRO_5047077951" evidence="5">
    <location>
        <begin position="19"/>
        <end position="544"/>
    </location>
</feature>
<dbReference type="Proteomes" id="UP001305521">
    <property type="component" value="Chromosome"/>
</dbReference>
<evidence type="ECO:0000313" key="7">
    <source>
        <dbReference type="Proteomes" id="UP001305521"/>
    </source>
</evidence>
<protein>
    <submittedName>
        <fullName evidence="6">Gamma-glutamyltransferase family protein</fullName>
    </submittedName>
</protein>
<keyword evidence="5" id="KW-0732">Signal</keyword>
<sequence>MRRALLLLLLLAPLAAQAEAMRATRHMVATANPMASAAGLEMLRAGGSAMDAAIAAQAVLSLVEPHASGLFSGGLLLAWDPAARRTRHWDGVAEAPAAATPSLTLEPDGTRLPASVARSGRAVAIPGSIAALEAGHAALGRLPWPSLFAPAIRLAEQGFPIPPYLHAVLTARAPALRANPDFRALFYAEDGTPHPAGHILRNPAQAGALRHVATHGAAALREGPLAEAFLAATRTGAIPGLLTPEDLRGYRAIEREALCGQAFARRICTAAAPSSGGVAVLQQLGLLERAGFAQATPGSADAAHLLIEAGRLARADRLRWVGDPRFVTVPEDAMVARRYLDARAELISPSQARPEVTPGTPENAPMTSHISVMDAMGGAVAFTTTNNLNFGADLLAMGVALNNGNTNFAVNPQSNSPNRMQGGKRPATTMAPSIIFDATGAPEIVIGAGGGSWIPDAVAGGLAEILAWNHDAWTAAARPRLGAQSGAVELEQGTPAAALAPALTAMGHAPRVVPINTGLQVIRRIPGGLEGAADPRRDGAALGD</sequence>
<organism evidence="6 7">
    <name type="scientific">Sediminicoccus rosea</name>
    <dbReference type="NCBI Taxonomy" id="1225128"/>
    <lineage>
        <taxon>Bacteria</taxon>
        <taxon>Pseudomonadati</taxon>
        <taxon>Pseudomonadota</taxon>
        <taxon>Alphaproteobacteria</taxon>
        <taxon>Acetobacterales</taxon>
        <taxon>Roseomonadaceae</taxon>
        <taxon>Sediminicoccus</taxon>
    </lineage>
</organism>
<accession>A0ABZ0PIS1</accession>
<evidence type="ECO:0000256" key="5">
    <source>
        <dbReference type="SAM" id="SignalP"/>
    </source>
</evidence>
<keyword evidence="7" id="KW-1185">Reference proteome</keyword>
<dbReference type="InterPro" id="IPR043138">
    <property type="entry name" value="GGT_lsub"/>
</dbReference>
<dbReference type="SUPFAM" id="SSF56235">
    <property type="entry name" value="N-terminal nucleophile aminohydrolases (Ntn hydrolases)"/>
    <property type="match status" value="1"/>
</dbReference>
<dbReference type="PANTHER" id="PTHR43199">
    <property type="entry name" value="GLUTATHIONE HYDROLASE"/>
    <property type="match status" value="1"/>
</dbReference>
<dbReference type="PRINTS" id="PR01210">
    <property type="entry name" value="GGTRANSPTASE"/>
</dbReference>
<dbReference type="Pfam" id="PF01019">
    <property type="entry name" value="G_glu_transpept"/>
    <property type="match status" value="1"/>
</dbReference>
<dbReference type="InterPro" id="IPR051792">
    <property type="entry name" value="GGT_bact"/>
</dbReference>
<reference evidence="6 7" key="1">
    <citation type="submission" date="2023-11" db="EMBL/GenBank/DDBJ databases">
        <title>Arctic aerobic anoxygenic photoheterotroph Sediminicoccus rosea KRV36 adapts its photosynthesis to long days of polar summer.</title>
        <authorList>
            <person name="Tomasch J."/>
            <person name="Kopejtka K."/>
            <person name="Bily T."/>
            <person name="Gardiner A.T."/>
            <person name="Gardian Z."/>
            <person name="Shivaramu S."/>
            <person name="Koblizek M."/>
            <person name="Engelhardt F."/>
            <person name="Kaftan D."/>
        </authorList>
    </citation>
    <scope>NUCLEOTIDE SEQUENCE [LARGE SCALE GENOMIC DNA]</scope>
    <source>
        <strain evidence="6 7">R-30</strain>
    </source>
</reference>
<gene>
    <name evidence="6" type="ORF">R9Z33_01265</name>
</gene>
<dbReference type="InterPro" id="IPR029055">
    <property type="entry name" value="Ntn_hydrolases_N"/>
</dbReference>
<evidence type="ECO:0000256" key="3">
    <source>
        <dbReference type="ARBA" id="ARBA00022801"/>
    </source>
</evidence>